<evidence type="ECO:0000313" key="2">
    <source>
        <dbReference type="EMBL" id="OPC76746.1"/>
    </source>
</evidence>
<proteinExistence type="predicted"/>
<dbReference type="RefSeq" id="WP_078982595.1">
    <property type="nucleotide sequence ID" value="NZ_MWQN01000005.1"/>
</dbReference>
<keyword evidence="3" id="KW-1185">Reference proteome</keyword>
<dbReference type="STRING" id="159449.B4N89_45520"/>
<comment type="caution">
    <text evidence="2">The sequence shown here is derived from an EMBL/GenBank/DDBJ whole genome shotgun (WGS) entry which is preliminary data.</text>
</comment>
<evidence type="ECO:0000256" key="1">
    <source>
        <dbReference type="SAM" id="MobiDB-lite"/>
    </source>
</evidence>
<reference evidence="2 3" key="1">
    <citation type="submission" date="2017-03" db="EMBL/GenBank/DDBJ databases">
        <title>Draft genome sequence of Streptomyces scabrisporus NF3, endophyte isolated from Amphipterygium adstringens.</title>
        <authorList>
            <person name="Vazquez M."/>
            <person name="Ceapa C.D."/>
            <person name="Rodriguez Luna D."/>
            <person name="Sanchez Esquivel S."/>
        </authorList>
    </citation>
    <scope>NUCLEOTIDE SEQUENCE [LARGE SCALE GENOMIC DNA]</scope>
    <source>
        <strain evidence="2 3">NF3</strain>
    </source>
</reference>
<dbReference type="AlphaFoldDB" id="A0A1T3NIT4"/>
<dbReference type="EMBL" id="MWQN01000005">
    <property type="protein sequence ID" value="OPC76746.1"/>
    <property type="molecule type" value="Genomic_DNA"/>
</dbReference>
<gene>
    <name evidence="2" type="ORF">B4N89_45520</name>
</gene>
<dbReference type="Proteomes" id="UP000190037">
    <property type="component" value="Unassembled WGS sequence"/>
</dbReference>
<feature type="region of interest" description="Disordered" evidence="1">
    <location>
        <begin position="1"/>
        <end position="50"/>
    </location>
</feature>
<organism evidence="2 3">
    <name type="scientific">Embleya scabrispora</name>
    <dbReference type="NCBI Taxonomy" id="159449"/>
    <lineage>
        <taxon>Bacteria</taxon>
        <taxon>Bacillati</taxon>
        <taxon>Actinomycetota</taxon>
        <taxon>Actinomycetes</taxon>
        <taxon>Kitasatosporales</taxon>
        <taxon>Streptomycetaceae</taxon>
        <taxon>Embleya</taxon>
    </lineage>
</organism>
<accession>A0A1T3NIT4</accession>
<sequence>MDEYTQHTPYAPPRIGDVESLLARAEADSTGSNSDDASSGGRYNKNADDDLWGAPLLSAVRGLFASRRRA</sequence>
<evidence type="ECO:0000313" key="3">
    <source>
        <dbReference type="Proteomes" id="UP000190037"/>
    </source>
</evidence>
<name>A0A1T3NIT4_9ACTN</name>
<protein>
    <submittedName>
        <fullName evidence="2">Uncharacterized protein</fullName>
    </submittedName>
</protein>